<dbReference type="Proteomes" id="UP001249851">
    <property type="component" value="Unassembled WGS sequence"/>
</dbReference>
<accession>A0AAD9QV41</accession>
<proteinExistence type="predicted"/>
<dbReference type="EMBL" id="JARQWQ010000013">
    <property type="protein sequence ID" value="KAK2567927.1"/>
    <property type="molecule type" value="Genomic_DNA"/>
</dbReference>
<evidence type="ECO:0000313" key="2">
    <source>
        <dbReference type="Proteomes" id="UP001249851"/>
    </source>
</evidence>
<sequence length="198" mass="22014">MSLRSSSLISLKKADVATKLAAKEGEFNAIQEHVQHKEETVRMEGTLAQRKAELEQMEVRKQMETTRARLMVYQVVEEAEENVNPAKDDLLYIPPTQSEPKTMSAPSHQSPLVEHSTGVSVNASRTEPQPIPLQSQGVNLPPAHGQEIIAAITDSVNLSHFQGSEPNVLSGELIKYPDWQSPFCDLIDRRNLTSSDKM</sequence>
<keyword evidence="2" id="KW-1185">Reference proteome</keyword>
<name>A0AAD9QV41_ACRCE</name>
<evidence type="ECO:0000313" key="1">
    <source>
        <dbReference type="EMBL" id="KAK2567927.1"/>
    </source>
</evidence>
<reference evidence="1" key="1">
    <citation type="journal article" date="2023" name="G3 (Bethesda)">
        <title>Whole genome assembly and annotation of the endangered Caribbean coral Acropora cervicornis.</title>
        <authorList>
            <person name="Selwyn J.D."/>
            <person name="Vollmer S.V."/>
        </authorList>
    </citation>
    <scope>NUCLEOTIDE SEQUENCE</scope>
    <source>
        <strain evidence="1">K2</strain>
    </source>
</reference>
<organism evidence="1 2">
    <name type="scientific">Acropora cervicornis</name>
    <name type="common">Staghorn coral</name>
    <dbReference type="NCBI Taxonomy" id="6130"/>
    <lineage>
        <taxon>Eukaryota</taxon>
        <taxon>Metazoa</taxon>
        <taxon>Cnidaria</taxon>
        <taxon>Anthozoa</taxon>
        <taxon>Hexacorallia</taxon>
        <taxon>Scleractinia</taxon>
        <taxon>Astrocoeniina</taxon>
        <taxon>Acroporidae</taxon>
        <taxon>Acropora</taxon>
    </lineage>
</organism>
<reference evidence="1" key="2">
    <citation type="journal article" date="2023" name="Science">
        <title>Genomic signatures of disease resistance in endangered staghorn corals.</title>
        <authorList>
            <person name="Vollmer S.V."/>
            <person name="Selwyn J.D."/>
            <person name="Despard B.A."/>
            <person name="Roesel C.L."/>
        </authorList>
    </citation>
    <scope>NUCLEOTIDE SEQUENCE</scope>
    <source>
        <strain evidence="1">K2</strain>
    </source>
</reference>
<protein>
    <submittedName>
        <fullName evidence="1">Uncharacterized protein</fullName>
    </submittedName>
</protein>
<dbReference type="AlphaFoldDB" id="A0AAD9QV41"/>
<comment type="caution">
    <text evidence="1">The sequence shown here is derived from an EMBL/GenBank/DDBJ whole genome shotgun (WGS) entry which is preliminary data.</text>
</comment>
<gene>
    <name evidence="1" type="ORF">P5673_007820</name>
</gene>